<evidence type="ECO:0000313" key="1">
    <source>
        <dbReference type="EMBL" id="MEJ7138024.1"/>
    </source>
</evidence>
<organism evidence="1 2">
    <name type="scientific">Amphibiibacter pelophylacis</name>
    <dbReference type="NCBI Taxonomy" id="1799477"/>
    <lineage>
        <taxon>Bacteria</taxon>
        <taxon>Pseudomonadati</taxon>
        <taxon>Pseudomonadota</taxon>
        <taxon>Betaproteobacteria</taxon>
        <taxon>Burkholderiales</taxon>
        <taxon>Sphaerotilaceae</taxon>
        <taxon>Amphibiibacter</taxon>
    </lineage>
</organism>
<evidence type="ECO:0000313" key="2">
    <source>
        <dbReference type="Proteomes" id="UP001364695"/>
    </source>
</evidence>
<reference evidence="1" key="1">
    <citation type="submission" date="2023-10" db="EMBL/GenBank/DDBJ databases">
        <title>Amphibacter perezi, gen. nov., sp. nov. a novel taxa of the family Comamonadaceae, class Betaproteobacteria isolated from the skin microbiota of Pelophylax perezi from different populations.</title>
        <authorList>
            <person name="Costa S."/>
            <person name="Proenca D.N."/>
            <person name="Lopes I."/>
            <person name="Morais P.V."/>
        </authorList>
    </citation>
    <scope>NUCLEOTIDE SEQUENCE</scope>
    <source>
        <strain evidence="1">SL12-8</strain>
    </source>
</reference>
<name>A0ACC6P1A2_9BURK</name>
<sequence length="68" mass="7752">MPDTPTLGAQKPRKTLVRVISVRENPVSSLKKPDESGIYLAFMLEWTQQPRTERQDAGDPEPWISTTR</sequence>
<protein>
    <submittedName>
        <fullName evidence="1">Uncharacterized protein</fullName>
    </submittedName>
</protein>
<comment type="caution">
    <text evidence="1">The sequence shown here is derived from an EMBL/GenBank/DDBJ whole genome shotgun (WGS) entry which is preliminary data.</text>
</comment>
<gene>
    <name evidence="1" type="ORF">RV045_06220</name>
</gene>
<keyword evidence="2" id="KW-1185">Reference proteome</keyword>
<dbReference type="Proteomes" id="UP001364695">
    <property type="component" value="Unassembled WGS sequence"/>
</dbReference>
<dbReference type="EMBL" id="JAWDIE010000007">
    <property type="protein sequence ID" value="MEJ7138024.1"/>
    <property type="molecule type" value="Genomic_DNA"/>
</dbReference>
<proteinExistence type="predicted"/>
<accession>A0ACC6P1A2</accession>